<dbReference type="STRING" id="32264.T1KTL0"/>
<dbReference type="InterPro" id="IPR045120">
    <property type="entry name" value="Suco/Slp1-like"/>
</dbReference>
<feature type="compositionally biased region" description="Low complexity" evidence="12">
    <location>
        <begin position="671"/>
        <end position="691"/>
    </location>
</feature>
<evidence type="ECO:0000313" key="16">
    <source>
        <dbReference type="EnsemblMetazoa" id="tetur21g00140.1"/>
    </source>
</evidence>
<feature type="compositionally biased region" description="Low complexity" evidence="12">
    <location>
        <begin position="459"/>
        <end position="498"/>
    </location>
</feature>
<evidence type="ECO:0000256" key="3">
    <source>
        <dbReference type="ARBA" id="ARBA00022729"/>
    </source>
</evidence>
<protein>
    <recommendedName>
        <fullName evidence="15">SUN domain-containing protein</fullName>
    </recommendedName>
</protein>
<name>T1KTL0_TETUR</name>
<evidence type="ECO:0000256" key="12">
    <source>
        <dbReference type="SAM" id="MobiDB-lite"/>
    </source>
</evidence>
<dbReference type="AlphaFoldDB" id="T1KTL0"/>
<dbReference type="Proteomes" id="UP000015104">
    <property type="component" value="Unassembled WGS sequence"/>
</dbReference>
<evidence type="ECO:0000256" key="6">
    <source>
        <dbReference type="ARBA" id="ARBA00023136"/>
    </source>
</evidence>
<sequence>MFVPMLFVLWARNYASYECGSKVIAANSEAEGTPRILNEMMDEYLLNPCKAQIWFIVELCESIQPLGFELANYELFSSTPKDFTVYGSEVYPTREWVNLGSFTAHDVRTIQRFELQSQSRFFKYMKVEMKSHYGAEHYCPLSVIRFFGTSMVEEFDAIENGGNVDKNIHFTDVENLATHESSYTSSQSHSANLIGTAREAVMNMVRKAAMALSKFPSQEAESFNKSDFDNLSEQRTSDVLQLSLSSFKFMPVLDNILLSCNDCGGLIEVAGSSPLNQKLCDYIKVLLGIKTYAILCEEISKEPMLRFRCPLLSYFINTTHPLSIDIGPDELSTEILVPSYFSTKESTSDSSTNLHEEDNFTQAQDSSNQPLSQKSFIVETVLPSSVIEGSLLSSITSVLIEPNHNESENLKPSEFITDLVNNTMDTPSIDNNTQNLADQSIDSSSSSINSNGDKVSEETPTLSTPSPSISSSSSQPPTPQSQPAQAQQPVQPQQTVTSGASQPTAPTNTANWVPLSASQAKESSVFIRMSNKIKALEVNLSLSNQFLEELNQRYRKNAEEMQQIINETLVKLNETAQSAAERDEKNKEMLNDLQSRLILAEDQIALFIAEKETLHWSFIEIHIILLIIEIIIMFSIMSLCIRRASATSSSPSSSVTSQNNLMAVPSSSKIADSSTSSLSPSSSNSHFTSLPENQHHSNPSSSCLITRPASSSNLATLSANPSQASTIFNSKDFSSSPKFHNTFPRSRPEKQRQNLCDLIQNHFSHKLVS</sequence>
<dbReference type="eggNOG" id="KOG1396">
    <property type="taxonomic scope" value="Eukaryota"/>
</dbReference>
<evidence type="ECO:0000256" key="5">
    <source>
        <dbReference type="ARBA" id="ARBA00022989"/>
    </source>
</evidence>
<keyword evidence="6 13" id="KW-0472">Membrane</keyword>
<dbReference type="OrthoDB" id="266334at2759"/>
<dbReference type="KEGG" id="tut:107367317"/>
<dbReference type="InterPro" id="IPR012919">
    <property type="entry name" value="SUN_dom"/>
</dbReference>
<evidence type="ECO:0000259" key="15">
    <source>
        <dbReference type="PROSITE" id="PS51469"/>
    </source>
</evidence>
<feature type="region of interest" description="Disordered" evidence="12">
    <location>
        <begin position="347"/>
        <end position="367"/>
    </location>
</feature>
<evidence type="ECO:0000256" key="13">
    <source>
        <dbReference type="SAM" id="Phobius"/>
    </source>
</evidence>
<keyword evidence="4" id="KW-0256">Endoplasmic reticulum</keyword>
<dbReference type="EMBL" id="CAEY01000544">
    <property type="status" value="NOT_ANNOTATED_CDS"/>
    <property type="molecule type" value="Genomic_DNA"/>
</dbReference>
<dbReference type="Pfam" id="PF07738">
    <property type="entry name" value="Sad1_UNC"/>
    <property type="match status" value="1"/>
</dbReference>
<dbReference type="FunFam" id="2.60.120.260:FF:000099">
    <property type="entry name" value="Uncharacterized protein, isoform C"/>
    <property type="match status" value="1"/>
</dbReference>
<keyword evidence="3 14" id="KW-0732">Signal</keyword>
<reference evidence="16" key="2">
    <citation type="submission" date="2015-06" db="UniProtKB">
        <authorList>
            <consortium name="EnsemblMetazoa"/>
        </authorList>
    </citation>
    <scope>IDENTIFICATION</scope>
</reference>
<comment type="subunit">
    <text evidence="10">Interacts with EMP65.</text>
</comment>
<dbReference type="HOGENOM" id="CLU_006401_0_0_1"/>
<feature type="region of interest" description="Disordered" evidence="12">
    <location>
        <begin position="426"/>
        <end position="515"/>
    </location>
</feature>
<dbReference type="OMA" id="ITIMSLC"/>
<feature type="compositionally biased region" description="Polar residues" evidence="12">
    <location>
        <begin position="499"/>
        <end position="515"/>
    </location>
</feature>
<evidence type="ECO:0000256" key="14">
    <source>
        <dbReference type="SAM" id="SignalP"/>
    </source>
</evidence>
<feature type="chain" id="PRO_5013062414" description="SUN domain-containing protein" evidence="14">
    <location>
        <begin position="16"/>
        <end position="769"/>
    </location>
</feature>
<feature type="domain" description="SUN" evidence="15">
    <location>
        <begin position="1"/>
        <end position="151"/>
    </location>
</feature>
<evidence type="ECO:0000256" key="8">
    <source>
        <dbReference type="ARBA" id="ARBA00046288"/>
    </source>
</evidence>
<keyword evidence="11" id="KW-0175">Coiled coil</keyword>
<dbReference type="GO" id="GO:0034975">
    <property type="term" value="P:protein folding in endoplasmic reticulum"/>
    <property type="evidence" value="ECO:0007669"/>
    <property type="project" value="TreeGrafter"/>
</dbReference>
<keyword evidence="17" id="KW-1185">Reference proteome</keyword>
<reference evidence="17" key="1">
    <citation type="submission" date="2011-08" db="EMBL/GenBank/DDBJ databases">
        <authorList>
            <person name="Rombauts S."/>
        </authorList>
    </citation>
    <scope>NUCLEOTIDE SEQUENCE</scope>
    <source>
        <strain evidence="17">London</strain>
    </source>
</reference>
<accession>T1KTL0</accession>
<feature type="compositionally biased region" description="Polar residues" evidence="12">
    <location>
        <begin position="730"/>
        <end position="739"/>
    </location>
</feature>
<feature type="compositionally biased region" description="Low complexity" evidence="12">
    <location>
        <begin position="440"/>
        <end position="451"/>
    </location>
</feature>
<evidence type="ECO:0000256" key="2">
    <source>
        <dbReference type="ARBA" id="ARBA00022692"/>
    </source>
</evidence>
<dbReference type="GO" id="GO:0005789">
    <property type="term" value="C:endoplasmic reticulum membrane"/>
    <property type="evidence" value="ECO:0007669"/>
    <property type="project" value="UniProtKB-SubCell"/>
</dbReference>
<feature type="coiled-coil region" evidence="11">
    <location>
        <begin position="533"/>
        <end position="571"/>
    </location>
</feature>
<feature type="compositionally biased region" description="Polar residues" evidence="12">
    <location>
        <begin position="426"/>
        <end position="438"/>
    </location>
</feature>
<dbReference type="PANTHER" id="PTHR12953">
    <property type="entry name" value="MEMBRANE PROTEIN CH1 RELATED"/>
    <property type="match status" value="1"/>
</dbReference>
<feature type="region of interest" description="Disordered" evidence="12">
    <location>
        <begin position="730"/>
        <end position="750"/>
    </location>
</feature>
<keyword evidence="2 13" id="KW-0812">Transmembrane</keyword>
<feature type="region of interest" description="Disordered" evidence="12">
    <location>
        <begin position="671"/>
        <end position="705"/>
    </location>
</feature>
<feature type="transmembrane region" description="Helical" evidence="13">
    <location>
        <begin position="621"/>
        <end position="641"/>
    </location>
</feature>
<gene>
    <name evidence="16" type="primary">107367317</name>
</gene>
<evidence type="ECO:0000313" key="17">
    <source>
        <dbReference type="Proteomes" id="UP000015104"/>
    </source>
</evidence>
<evidence type="ECO:0000256" key="4">
    <source>
        <dbReference type="ARBA" id="ARBA00022824"/>
    </source>
</evidence>
<comment type="similarity">
    <text evidence="9">Belongs to the SLP1 family.</text>
</comment>
<evidence type="ECO:0000256" key="11">
    <source>
        <dbReference type="SAM" id="Coils"/>
    </source>
</evidence>
<keyword evidence="5 13" id="KW-1133">Transmembrane helix</keyword>
<evidence type="ECO:0000256" key="1">
    <source>
        <dbReference type="ARBA" id="ARBA00004389"/>
    </source>
</evidence>
<evidence type="ECO:0000256" key="9">
    <source>
        <dbReference type="ARBA" id="ARBA00061226"/>
    </source>
</evidence>
<organism evidence="16 17">
    <name type="scientific">Tetranychus urticae</name>
    <name type="common">Two-spotted spider mite</name>
    <dbReference type="NCBI Taxonomy" id="32264"/>
    <lineage>
        <taxon>Eukaryota</taxon>
        <taxon>Metazoa</taxon>
        <taxon>Ecdysozoa</taxon>
        <taxon>Arthropoda</taxon>
        <taxon>Chelicerata</taxon>
        <taxon>Arachnida</taxon>
        <taxon>Acari</taxon>
        <taxon>Acariformes</taxon>
        <taxon>Trombidiformes</taxon>
        <taxon>Prostigmata</taxon>
        <taxon>Eleutherengona</taxon>
        <taxon>Raphignathae</taxon>
        <taxon>Tetranychoidea</taxon>
        <taxon>Tetranychidae</taxon>
        <taxon>Tetranychus</taxon>
    </lineage>
</organism>
<dbReference type="PANTHER" id="PTHR12953:SF0">
    <property type="entry name" value="SUN DOMAIN-CONTAINING OSSIFICATION FACTOR"/>
    <property type="match status" value="1"/>
</dbReference>
<keyword evidence="7" id="KW-0325">Glycoprotein</keyword>
<comment type="subcellular location">
    <subcellularLocation>
        <location evidence="8">Endomembrane system</location>
        <topology evidence="8">Single-pass type I membrane protein</topology>
    </subcellularLocation>
    <subcellularLocation>
        <location evidence="1">Endoplasmic reticulum membrane</location>
        <topology evidence="1">Single-pass membrane protein</topology>
    </subcellularLocation>
</comment>
<proteinExistence type="inferred from homology"/>
<evidence type="ECO:0000256" key="10">
    <source>
        <dbReference type="ARBA" id="ARBA00064635"/>
    </source>
</evidence>
<evidence type="ECO:0000256" key="7">
    <source>
        <dbReference type="ARBA" id="ARBA00023180"/>
    </source>
</evidence>
<dbReference type="EnsemblMetazoa" id="tetur21g00140.1">
    <property type="protein sequence ID" value="tetur21g00140.1"/>
    <property type="gene ID" value="tetur21g00140"/>
</dbReference>
<dbReference type="Gene3D" id="2.60.120.260">
    <property type="entry name" value="Galactose-binding domain-like"/>
    <property type="match status" value="1"/>
</dbReference>
<feature type="signal peptide" evidence="14">
    <location>
        <begin position="1"/>
        <end position="15"/>
    </location>
</feature>
<dbReference type="PROSITE" id="PS51469">
    <property type="entry name" value="SUN"/>
    <property type="match status" value="1"/>
</dbReference>